<sequence>MASPNSTTFTPLDTPDSDTINMKYKTLKADPGKSNPSPEFLWVGGGGVGGWVTQHHKLMEMEIN</sequence>
<keyword evidence="2" id="KW-1185">Reference proteome</keyword>
<dbReference type="EMBL" id="FN596245">
    <property type="protein sequence ID" value="CBI33498.3"/>
    <property type="molecule type" value="Genomic_DNA"/>
</dbReference>
<name>D7TSM6_VITVI</name>
<dbReference type="PaxDb" id="29760-VIT_14s0006g00810.t01"/>
<evidence type="ECO:0000313" key="2">
    <source>
        <dbReference type="Proteomes" id="UP000009183"/>
    </source>
</evidence>
<protein>
    <submittedName>
        <fullName evidence="1">Uncharacterized protein</fullName>
    </submittedName>
</protein>
<gene>
    <name evidence="1" type="ordered locus">VIT_14s0006g00810</name>
</gene>
<dbReference type="Proteomes" id="UP000009183">
    <property type="component" value="Chromosome 14"/>
</dbReference>
<proteinExistence type="predicted"/>
<accession>D7TSM6</accession>
<evidence type="ECO:0000313" key="1">
    <source>
        <dbReference type="EMBL" id="CBI33498.3"/>
    </source>
</evidence>
<dbReference type="HOGENOM" id="CLU_2872192_0_0_1"/>
<organism evidence="1 2">
    <name type="scientific">Vitis vinifera</name>
    <name type="common">Grape</name>
    <dbReference type="NCBI Taxonomy" id="29760"/>
    <lineage>
        <taxon>Eukaryota</taxon>
        <taxon>Viridiplantae</taxon>
        <taxon>Streptophyta</taxon>
        <taxon>Embryophyta</taxon>
        <taxon>Tracheophyta</taxon>
        <taxon>Spermatophyta</taxon>
        <taxon>Magnoliopsida</taxon>
        <taxon>eudicotyledons</taxon>
        <taxon>Gunneridae</taxon>
        <taxon>Pentapetalae</taxon>
        <taxon>rosids</taxon>
        <taxon>Vitales</taxon>
        <taxon>Vitaceae</taxon>
        <taxon>Viteae</taxon>
        <taxon>Vitis</taxon>
    </lineage>
</organism>
<reference evidence="2" key="1">
    <citation type="journal article" date="2007" name="Nature">
        <title>The grapevine genome sequence suggests ancestral hexaploidization in major angiosperm phyla.</title>
        <authorList>
            <consortium name="The French-Italian Public Consortium for Grapevine Genome Characterization."/>
            <person name="Jaillon O."/>
            <person name="Aury J.-M."/>
            <person name="Noel B."/>
            <person name="Policriti A."/>
            <person name="Clepet C."/>
            <person name="Casagrande A."/>
            <person name="Choisne N."/>
            <person name="Aubourg S."/>
            <person name="Vitulo N."/>
            <person name="Jubin C."/>
            <person name="Vezzi A."/>
            <person name="Legeai F."/>
            <person name="Hugueney P."/>
            <person name="Dasilva C."/>
            <person name="Horner D."/>
            <person name="Mica E."/>
            <person name="Jublot D."/>
            <person name="Poulain J."/>
            <person name="Bruyere C."/>
            <person name="Billault A."/>
            <person name="Segurens B."/>
            <person name="Gouyvenoux M."/>
            <person name="Ugarte E."/>
            <person name="Cattonaro F."/>
            <person name="Anthouard V."/>
            <person name="Vico V."/>
            <person name="Del Fabbro C."/>
            <person name="Alaux M."/>
            <person name="Di Gaspero G."/>
            <person name="Dumas V."/>
            <person name="Felice N."/>
            <person name="Paillard S."/>
            <person name="Juman I."/>
            <person name="Moroldo M."/>
            <person name="Scalabrin S."/>
            <person name="Canaguier A."/>
            <person name="Le Clainche I."/>
            <person name="Malacrida G."/>
            <person name="Durand E."/>
            <person name="Pesole G."/>
            <person name="Laucou V."/>
            <person name="Chatelet P."/>
            <person name="Merdinoglu D."/>
            <person name="Delledonne M."/>
            <person name="Pezzotti M."/>
            <person name="Lecharny A."/>
            <person name="Scarpelli C."/>
            <person name="Artiguenave F."/>
            <person name="Pe M.E."/>
            <person name="Valle G."/>
            <person name="Morgante M."/>
            <person name="Caboche M."/>
            <person name="Adam-Blondon A.-F."/>
            <person name="Weissenbach J."/>
            <person name="Quetier F."/>
            <person name="Wincker P."/>
        </authorList>
    </citation>
    <scope>NUCLEOTIDE SEQUENCE [LARGE SCALE GENOMIC DNA]</scope>
    <source>
        <strain evidence="2">cv. Pinot noir / PN40024</strain>
    </source>
</reference>
<dbReference type="AlphaFoldDB" id="D7TSM6"/>
<dbReference type="InParanoid" id="D7TSM6"/>